<dbReference type="CDD" id="cd04301">
    <property type="entry name" value="NAT_SF"/>
    <property type="match status" value="1"/>
</dbReference>
<dbReference type="EMBL" id="FNGP01000005">
    <property type="protein sequence ID" value="SDL73764.1"/>
    <property type="molecule type" value="Genomic_DNA"/>
</dbReference>
<evidence type="ECO:0000313" key="2">
    <source>
        <dbReference type="EMBL" id="SDL73764.1"/>
    </source>
</evidence>
<dbReference type="PANTHER" id="PTHR43451:SF1">
    <property type="entry name" value="ACETYLTRANSFERASE"/>
    <property type="match status" value="1"/>
</dbReference>
<dbReference type="PANTHER" id="PTHR43451">
    <property type="entry name" value="ACETYLTRANSFERASE (GNAT) FAMILY PROTEIN"/>
    <property type="match status" value="1"/>
</dbReference>
<evidence type="ECO:0000313" key="3">
    <source>
        <dbReference type="Proteomes" id="UP000199475"/>
    </source>
</evidence>
<sequence length="154" mass="16728">MEIRPYVAADVAPTLAVFLEAVTVTAAADYSPAQVEAWARRDDRDVDTWHAARVATHTYVAEYDGAVAGFADIDGAGHIGMLYVAPAYGRRGVATALLHRLLRDAAAAGVDEVTTEASLTARPFFERHGFLVTARQRVRAGDVELVNFRMTLRP</sequence>
<dbReference type="PROSITE" id="PS51186">
    <property type="entry name" value="GNAT"/>
    <property type="match status" value="1"/>
</dbReference>
<dbReference type="Pfam" id="PF13673">
    <property type="entry name" value="Acetyltransf_10"/>
    <property type="match status" value="1"/>
</dbReference>
<keyword evidence="2" id="KW-0808">Transferase</keyword>
<name>A0A1G9MI02_9ACTN</name>
<dbReference type="STRING" id="686624.SAMN04488242_2641"/>
<feature type="domain" description="N-acetyltransferase" evidence="1">
    <location>
        <begin position="1"/>
        <end position="154"/>
    </location>
</feature>
<organism evidence="2 3">
    <name type="scientific">Tessaracoccus oleiagri</name>
    <dbReference type="NCBI Taxonomy" id="686624"/>
    <lineage>
        <taxon>Bacteria</taxon>
        <taxon>Bacillati</taxon>
        <taxon>Actinomycetota</taxon>
        <taxon>Actinomycetes</taxon>
        <taxon>Propionibacteriales</taxon>
        <taxon>Propionibacteriaceae</taxon>
        <taxon>Tessaracoccus</taxon>
    </lineage>
</organism>
<dbReference type="InterPro" id="IPR016181">
    <property type="entry name" value="Acyl_CoA_acyltransferase"/>
</dbReference>
<keyword evidence="3" id="KW-1185">Reference proteome</keyword>
<accession>A0A1G9MI02</accession>
<reference evidence="2 3" key="1">
    <citation type="submission" date="2016-10" db="EMBL/GenBank/DDBJ databases">
        <authorList>
            <person name="de Groot N.N."/>
        </authorList>
    </citation>
    <scope>NUCLEOTIDE SEQUENCE [LARGE SCALE GENOMIC DNA]</scope>
    <source>
        <strain evidence="2 3">CGMCC 1.9159</strain>
    </source>
</reference>
<dbReference type="Proteomes" id="UP000199475">
    <property type="component" value="Unassembled WGS sequence"/>
</dbReference>
<gene>
    <name evidence="2" type="ORF">SAMN04488242_2641</name>
</gene>
<dbReference type="InterPro" id="IPR000182">
    <property type="entry name" value="GNAT_dom"/>
</dbReference>
<protein>
    <submittedName>
        <fullName evidence="2">Putative acetyltransferase</fullName>
    </submittedName>
</protein>
<dbReference type="Gene3D" id="3.40.630.30">
    <property type="match status" value="1"/>
</dbReference>
<dbReference type="AlphaFoldDB" id="A0A1G9MI02"/>
<evidence type="ECO:0000259" key="1">
    <source>
        <dbReference type="PROSITE" id="PS51186"/>
    </source>
</evidence>
<dbReference type="OrthoDB" id="9812192at2"/>
<proteinExistence type="predicted"/>
<dbReference type="InterPro" id="IPR052564">
    <property type="entry name" value="N-acetyltrans/Recomb-assoc"/>
</dbReference>
<dbReference type="GO" id="GO:0016747">
    <property type="term" value="F:acyltransferase activity, transferring groups other than amino-acyl groups"/>
    <property type="evidence" value="ECO:0007669"/>
    <property type="project" value="InterPro"/>
</dbReference>
<dbReference type="RefSeq" id="WP_093253060.1">
    <property type="nucleotide sequence ID" value="NZ_FNGP01000005.1"/>
</dbReference>
<dbReference type="SUPFAM" id="SSF55729">
    <property type="entry name" value="Acyl-CoA N-acyltransferases (Nat)"/>
    <property type="match status" value="1"/>
</dbReference>